<evidence type="ECO:0000313" key="6">
    <source>
        <dbReference type="Proteomes" id="UP000474159"/>
    </source>
</evidence>
<comment type="caution">
    <text evidence="5">The sequence shown here is derived from an EMBL/GenBank/DDBJ whole genome shotgun (WGS) entry which is preliminary data.</text>
</comment>
<evidence type="ECO:0000256" key="1">
    <source>
        <dbReference type="ARBA" id="ARBA00023125"/>
    </source>
</evidence>
<dbReference type="Gene3D" id="1.10.10.10">
    <property type="entry name" value="Winged helix-like DNA-binding domain superfamily/Winged helix DNA-binding domain"/>
    <property type="match status" value="1"/>
</dbReference>
<dbReference type="EMBL" id="VZZK01000013">
    <property type="protein sequence ID" value="KAB1078501.1"/>
    <property type="molecule type" value="Genomic_DNA"/>
</dbReference>
<dbReference type="InterPro" id="IPR001867">
    <property type="entry name" value="OmpR/PhoB-type_DNA-bd"/>
</dbReference>
<name>A0A6L3T0I6_9HYPH</name>
<feature type="region of interest" description="Disordered" evidence="3">
    <location>
        <begin position="107"/>
        <end position="128"/>
    </location>
</feature>
<accession>A0A6L3T0I6</accession>
<reference evidence="5 6" key="1">
    <citation type="submission" date="2019-09" db="EMBL/GenBank/DDBJ databases">
        <title>YIM 48816 draft genome.</title>
        <authorList>
            <person name="Jiang L."/>
        </authorList>
    </citation>
    <scope>NUCLEOTIDE SEQUENCE [LARGE SCALE GENOMIC DNA]</scope>
    <source>
        <strain evidence="5 6">YIM 48816</strain>
    </source>
</reference>
<dbReference type="Proteomes" id="UP000474159">
    <property type="component" value="Unassembled WGS sequence"/>
</dbReference>
<dbReference type="InterPro" id="IPR011990">
    <property type="entry name" value="TPR-like_helical_dom_sf"/>
</dbReference>
<dbReference type="InterPro" id="IPR036388">
    <property type="entry name" value="WH-like_DNA-bd_sf"/>
</dbReference>
<organism evidence="5 6">
    <name type="scientific">Methylobacterium soli</name>
    <dbReference type="NCBI Taxonomy" id="553447"/>
    <lineage>
        <taxon>Bacteria</taxon>
        <taxon>Pseudomonadati</taxon>
        <taxon>Pseudomonadota</taxon>
        <taxon>Alphaproteobacteria</taxon>
        <taxon>Hyphomicrobiales</taxon>
        <taxon>Methylobacteriaceae</taxon>
        <taxon>Methylobacterium</taxon>
    </lineage>
</organism>
<dbReference type="GO" id="GO:0006355">
    <property type="term" value="P:regulation of DNA-templated transcription"/>
    <property type="evidence" value="ECO:0007669"/>
    <property type="project" value="InterPro"/>
</dbReference>
<dbReference type="Gene3D" id="1.25.40.10">
    <property type="entry name" value="Tetratricopeptide repeat domain"/>
    <property type="match status" value="1"/>
</dbReference>
<dbReference type="SUPFAM" id="SSF46894">
    <property type="entry name" value="C-terminal effector domain of the bipartite response regulators"/>
    <property type="match status" value="1"/>
</dbReference>
<dbReference type="RefSeq" id="WP_151000769.1">
    <property type="nucleotide sequence ID" value="NZ_BPQY01000102.1"/>
</dbReference>
<evidence type="ECO:0000256" key="2">
    <source>
        <dbReference type="PROSITE-ProRule" id="PRU01091"/>
    </source>
</evidence>
<dbReference type="SUPFAM" id="SSF48452">
    <property type="entry name" value="TPR-like"/>
    <property type="match status" value="1"/>
</dbReference>
<feature type="DNA-binding region" description="OmpR/PhoB-type" evidence="2">
    <location>
        <begin position="1"/>
        <end position="98"/>
    </location>
</feature>
<evidence type="ECO:0000256" key="3">
    <source>
        <dbReference type="SAM" id="MobiDB-lite"/>
    </source>
</evidence>
<protein>
    <submittedName>
        <fullName evidence="5">Transcriptional regulator</fullName>
    </submittedName>
</protein>
<dbReference type="PROSITE" id="PS51755">
    <property type="entry name" value="OMPR_PHOB"/>
    <property type="match status" value="1"/>
</dbReference>
<dbReference type="OrthoDB" id="9807521at2"/>
<evidence type="ECO:0000313" key="5">
    <source>
        <dbReference type="EMBL" id="KAB1078501.1"/>
    </source>
</evidence>
<dbReference type="SMART" id="SM00862">
    <property type="entry name" value="Trans_reg_C"/>
    <property type="match status" value="1"/>
</dbReference>
<sequence length="521" mass="57740">MLYRFDAFELDADRVELRRNGVLIPIERQVFALLHVLLQNPDRMVSKEEIVETVWRGRFVSDSAVSSRIKSARRALGDDGKEQRFIRTLHGQGFRFLAEVRTLVPPRPVAPTERRPEDDGPQPGAQTRPSIAVFPFRLIGAADLHPAIGDALAHDLISALARLRWLFVIARGSTFRFRPDDLDPGRAGQMLNVSYALSGLVETFASTVTITVELTETRTGGILWADRLAGRIDDIHAMRARIAVHLIAALEIQIPLNEASLASVAAPNSLDAWSAYHLGLRHLHRFNSRDNAAAAAFFERAVALEPGFARASAGLSATFFQSAFLRYSRDPEADARAARRHAERSVDLDPLDPFANVTMGRAFWLTGEVEHSFPWLDRSTTLSPSYAQGFYALAWAEAISEHGADGRAHADLAMSLSPLDPFLYAMLATRALTCLIRGDSAEAALWADRAARSPGAHVMISLIAVVVHALNQDPQRAKVWVADVRSRRSDMTQAHFFASFPFRDGDLRRRMAEALADHGFR</sequence>
<evidence type="ECO:0000259" key="4">
    <source>
        <dbReference type="PROSITE" id="PS51755"/>
    </source>
</evidence>
<keyword evidence="6" id="KW-1185">Reference proteome</keyword>
<gene>
    <name evidence="5" type="ORF">F6X53_13955</name>
</gene>
<proteinExistence type="predicted"/>
<dbReference type="AlphaFoldDB" id="A0A6L3T0I6"/>
<dbReference type="GO" id="GO:0003677">
    <property type="term" value="F:DNA binding"/>
    <property type="evidence" value="ECO:0007669"/>
    <property type="project" value="UniProtKB-UniRule"/>
</dbReference>
<dbReference type="InterPro" id="IPR016032">
    <property type="entry name" value="Sig_transdc_resp-reg_C-effctor"/>
</dbReference>
<dbReference type="GO" id="GO:0000160">
    <property type="term" value="P:phosphorelay signal transduction system"/>
    <property type="evidence" value="ECO:0007669"/>
    <property type="project" value="InterPro"/>
</dbReference>
<dbReference type="Pfam" id="PF00486">
    <property type="entry name" value="Trans_reg_C"/>
    <property type="match status" value="1"/>
</dbReference>
<feature type="domain" description="OmpR/PhoB-type" evidence="4">
    <location>
        <begin position="1"/>
        <end position="98"/>
    </location>
</feature>
<keyword evidence="1 2" id="KW-0238">DNA-binding</keyword>
<dbReference type="CDD" id="cd00383">
    <property type="entry name" value="trans_reg_C"/>
    <property type="match status" value="1"/>
</dbReference>